<name>A0A0F8Y4P1_9ZZZZ</name>
<comment type="caution">
    <text evidence="1">The sequence shown here is derived from an EMBL/GenBank/DDBJ whole genome shotgun (WGS) entry which is preliminary data.</text>
</comment>
<gene>
    <name evidence="1" type="ORF">LCGC14_2865570</name>
</gene>
<dbReference type="EMBL" id="LAZR01055490">
    <property type="protein sequence ID" value="KKK76248.1"/>
    <property type="molecule type" value="Genomic_DNA"/>
</dbReference>
<proteinExistence type="predicted"/>
<evidence type="ECO:0000313" key="1">
    <source>
        <dbReference type="EMBL" id="KKK76248.1"/>
    </source>
</evidence>
<reference evidence="1" key="1">
    <citation type="journal article" date="2015" name="Nature">
        <title>Complex archaea that bridge the gap between prokaryotes and eukaryotes.</title>
        <authorList>
            <person name="Spang A."/>
            <person name="Saw J.H."/>
            <person name="Jorgensen S.L."/>
            <person name="Zaremba-Niedzwiedzka K."/>
            <person name="Martijn J."/>
            <person name="Lind A.E."/>
            <person name="van Eijk R."/>
            <person name="Schleper C."/>
            <person name="Guy L."/>
            <person name="Ettema T.J."/>
        </authorList>
    </citation>
    <scope>NUCLEOTIDE SEQUENCE</scope>
</reference>
<accession>A0A0F8Y4P1</accession>
<organism evidence="1">
    <name type="scientific">marine sediment metagenome</name>
    <dbReference type="NCBI Taxonomy" id="412755"/>
    <lineage>
        <taxon>unclassified sequences</taxon>
        <taxon>metagenomes</taxon>
        <taxon>ecological metagenomes</taxon>
    </lineage>
</organism>
<dbReference type="AlphaFoldDB" id="A0A0F8Y4P1"/>
<protein>
    <submittedName>
        <fullName evidence="1">Uncharacterized protein</fullName>
    </submittedName>
</protein>
<sequence length="87" mass="11106">MTNYQKRWTKKKWRKGEKRIVKVFAFLPIICEESWDDRVEKEVRWLQTVYVLRERENSWDESWWMNISFATEEEYEEYCEGKEEWER</sequence>